<dbReference type="PANTHER" id="PTHR34322:SF2">
    <property type="entry name" value="TRANSPOSASE IS200-LIKE DOMAIN-CONTAINING PROTEIN"/>
    <property type="match status" value="1"/>
</dbReference>
<dbReference type="Gene3D" id="3.30.70.1290">
    <property type="entry name" value="Transposase IS200-like"/>
    <property type="match status" value="1"/>
</dbReference>
<evidence type="ECO:0000313" key="1">
    <source>
        <dbReference type="EMBL" id="OLQ93604.1"/>
    </source>
</evidence>
<dbReference type="GO" id="GO:0006313">
    <property type="term" value="P:DNA transposition"/>
    <property type="evidence" value="ECO:0007669"/>
    <property type="project" value="InterPro"/>
</dbReference>
<protein>
    <submittedName>
        <fullName evidence="1">Transposase</fullName>
    </submittedName>
</protein>
<proteinExistence type="predicted"/>
<dbReference type="PANTHER" id="PTHR34322">
    <property type="entry name" value="TRANSPOSASE, Y1_TNP DOMAIN-CONTAINING"/>
    <property type="match status" value="1"/>
</dbReference>
<dbReference type="GO" id="GO:0003677">
    <property type="term" value="F:DNA binding"/>
    <property type="evidence" value="ECO:0007669"/>
    <property type="project" value="InterPro"/>
</dbReference>
<gene>
    <name evidence="1" type="ORF">BIY22_01675</name>
</gene>
<dbReference type="Proteomes" id="UP000186313">
    <property type="component" value="Unassembled WGS sequence"/>
</dbReference>
<dbReference type="InterPro" id="IPR036515">
    <property type="entry name" value="Transposase_17_sf"/>
</dbReference>
<comment type="caution">
    <text evidence="1">The sequence shown here is derived from an EMBL/GenBank/DDBJ whole genome shotgun (WGS) entry which is preliminary data.</text>
</comment>
<dbReference type="SUPFAM" id="SSF143422">
    <property type="entry name" value="Transposase IS200-like"/>
    <property type="match status" value="1"/>
</dbReference>
<reference evidence="1 2" key="1">
    <citation type="submission" date="2016-09" db="EMBL/GenBank/DDBJ databases">
        <title>Genomic Taxonomy of the Vibrionaceae.</title>
        <authorList>
            <person name="Gonzalez-Castillo A."/>
            <person name="Gomez-Gil B."/>
            <person name="Enciso-Ibarra K."/>
        </authorList>
    </citation>
    <scope>NUCLEOTIDE SEQUENCE [LARGE SCALE GENOMIC DNA]</scope>
    <source>
        <strain evidence="1 2">CAIM 703</strain>
    </source>
</reference>
<accession>A0A1Q9HRU9</accession>
<dbReference type="OrthoDB" id="9814067at2"/>
<dbReference type="STRING" id="1381081.BIY22_01675"/>
<sequence>MRRSFLCGKDPLTKRSYEHRREWIRQKIYALSQVYCIDVCAYAIMSNHYHLVLHINREKALALSHLEVVQRWREHHKLPMLVSRWLSSELTSEGEIDACLSIIESWRARLWNLSWFMKELNYDIACQANQEDDCSGHFWESRFKSQALLDEQALVAAMAYVDLNPLRAGTADTPESSEYTSFQARLVALNRYQDTAPCLHPFIGSRRSEKREGIPFLLIEYLELVDWTARQFCQNKACMKVSEPALLQRLNLPQSQWLDVCKQLEQHRSTAIGCACDIGLIKSCLHKKRIHLLRLNG</sequence>
<name>A0A1Q9HRU9_9VIBR</name>
<evidence type="ECO:0000313" key="2">
    <source>
        <dbReference type="Proteomes" id="UP000186313"/>
    </source>
</evidence>
<organism evidence="1 2">
    <name type="scientific">Vibrio panuliri</name>
    <dbReference type="NCBI Taxonomy" id="1381081"/>
    <lineage>
        <taxon>Bacteria</taxon>
        <taxon>Pseudomonadati</taxon>
        <taxon>Pseudomonadota</taxon>
        <taxon>Gammaproteobacteria</taxon>
        <taxon>Vibrionales</taxon>
        <taxon>Vibrionaceae</taxon>
        <taxon>Vibrio</taxon>
    </lineage>
</organism>
<dbReference type="AlphaFoldDB" id="A0A1Q9HRU9"/>
<dbReference type="EMBL" id="MJMJ01000001">
    <property type="protein sequence ID" value="OLQ93604.1"/>
    <property type="molecule type" value="Genomic_DNA"/>
</dbReference>
<dbReference type="GO" id="GO:0004803">
    <property type="term" value="F:transposase activity"/>
    <property type="evidence" value="ECO:0007669"/>
    <property type="project" value="InterPro"/>
</dbReference>